<dbReference type="OrthoDB" id="9800461at2"/>
<accession>A0A401UBI7</accession>
<gene>
    <name evidence="1" type="ORF">SanaruYs_25090</name>
</gene>
<name>A0A401UBI7_9BACT</name>
<protein>
    <submittedName>
        <fullName evidence="1">DUF3052 family protein</fullName>
    </submittedName>
</protein>
<dbReference type="RefSeq" id="WP_127122913.1">
    <property type="nucleotide sequence ID" value="NZ_BHXQ01000004.1"/>
</dbReference>
<sequence length="134" mass="15248">MAGYSSTPLVKKLGLKMGHSIYVNKAPTAYFEWLAPLPDEIAVKTKLSGQLDFIHLFVTHQKDFKESFLKAKIHLKPDAMLWISWPKKASKEPTDLDENVIRDFGLQNGLVDVKVCAVSEVWSGLKFVFRLKDR</sequence>
<dbReference type="Proteomes" id="UP000288227">
    <property type="component" value="Unassembled WGS sequence"/>
</dbReference>
<keyword evidence="2" id="KW-1185">Reference proteome</keyword>
<organism evidence="1 2">
    <name type="scientific">Chryseotalea sanaruensis</name>
    <dbReference type="NCBI Taxonomy" id="2482724"/>
    <lineage>
        <taxon>Bacteria</taxon>
        <taxon>Pseudomonadati</taxon>
        <taxon>Bacteroidota</taxon>
        <taxon>Cytophagia</taxon>
        <taxon>Cytophagales</taxon>
        <taxon>Chryseotaleaceae</taxon>
        <taxon>Chryseotalea</taxon>
    </lineage>
</organism>
<dbReference type="AlphaFoldDB" id="A0A401UBI7"/>
<evidence type="ECO:0000313" key="1">
    <source>
        <dbReference type="EMBL" id="GCC52273.1"/>
    </source>
</evidence>
<comment type="caution">
    <text evidence="1">The sequence shown here is derived from an EMBL/GenBank/DDBJ whole genome shotgun (WGS) entry which is preliminary data.</text>
</comment>
<proteinExistence type="predicted"/>
<evidence type="ECO:0000313" key="2">
    <source>
        <dbReference type="Proteomes" id="UP000288227"/>
    </source>
</evidence>
<reference evidence="1 2" key="1">
    <citation type="submission" date="2018-11" db="EMBL/GenBank/DDBJ databases">
        <title>Chryseotalea sanarue gen. nov., sp., nov., a member of the family Cytophagaceae, isolated from a brackish lake in Hamamatsu Japan.</title>
        <authorList>
            <person name="Maejima Y."/>
            <person name="Iino T."/>
            <person name="Muraguchi Y."/>
            <person name="Fukuda K."/>
            <person name="Ohkuma M."/>
            <person name="Moriuchi R."/>
            <person name="Dohra H."/>
            <person name="Kimbara K."/>
            <person name="Shintani M."/>
        </authorList>
    </citation>
    <scope>NUCLEOTIDE SEQUENCE [LARGE SCALE GENOMIC DNA]</scope>
    <source>
        <strain evidence="1 2">Ys</strain>
    </source>
</reference>
<dbReference type="EMBL" id="BHXQ01000004">
    <property type="protein sequence ID" value="GCC52273.1"/>
    <property type="molecule type" value="Genomic_DNA"/>
</dbReference>